<comment type="caution">
    <text evidence="5">The sequence shown here is derived from an EMBL/GenBank/DDBJ whole genome shotgun (WGS) entry which is preliminary data.</text>
</comment>
<dbReference type="Gene3D" id="3.30.450.190">
    <property type="match status" value="1"/>
</dbReference>
<dbReference type="Proteomes" id="UP000310189">
    <property type="component" value="Unassembled WGS sequence"/>
</dbReference>
<accession>A0A4T0FFI7</accession>
<dbReference type="GO" id="GO:1990131">
    <property type="term" value="C:Gtr1-Gtr2 GTPase complex"/>
    <property type="evidence" value="ECO:0007669"/>
    <property type="project" value="UniProtKB-UniRule"/>
</dbReference>
<organism evidence="5 6">
    <name type="scientific">Wallemia hederae</name>
    <dbReference type="NCBI Taxonomy" id="1540922"/>
    <lineage>
        <taxon>Eukaryota</taxon>
        <taxon>Fungi</taxon>
        <taxon>Dikarya</taxon>
        <taxon>Basidiomycota</taxon>
        <taxon>Wallemiomycotina</taxon>
        <taxon>Wallemiomycetes</taxon>
        <taxon>Wallemiales</taxon>
        <taxon>Wallemiaceae</taxon>
        <taxon>Wallemia</taxon>
    </lineage>
</organism>
<evidence type="ECO:0000313" key="5">
    <source>
        <dbReference type="EMBL" id="TIA87082.1"/>
    </source>
</evidence>
<dbReference type="InterPro" id="IPR006762">
    <property type="entry name" value="Gtr1_RagA"/>
</dbReference>
<proteinExistence type="inferred from homology"/>
<dbReference type="AlphaFoldDB" id="A0A4T0FFI7"/>
<comment type="similarity">
    <text evidence="1 4">Belongs to the GTR/RAG GTP-binding protein family.</text>
</comment>
<comment type="subunit">
    <text evidence="4">Component of the GSE complex.</text>
</comment>
<gene>
    <name evidence="5" type="ORF">E3P99_03410</name>
</gene>
<reference evidence="5 6" key="1">
    <citation type="submission" date="2019-03" db="EMBL/GenBank/DDBJ databases">
        <title>Sequencing 23 genomes of Wallemia ichthyophaga.</title>
        <authorList>
            <person name="Gostincar C."/>
        </authorList>
    </citation>
    <scope>NUCLEOTIDE SEQUENCE [LARGE SCALE GENOMIC DNA]</scope>
    <source>
        <strain evidence="5 6">EXF-5753</strain>
    </source>
</reference>
<keyword evidence="2 4" id="KW-0547">Nucleotide-binding</keyword>
<dbReference type="GO" id="GO:0010507">
    <property type="term" value="P:negative regulation of autophagy"/>
    <property type="evidence" value="ECO:0007669"/>
    <property type="project" value="TreeGrafter"/>
</dbReference>
<dbReference type="GO" id="GO:0000329">
    <property type="term" value="C:fungal-type vacuole membrane"/>
    <property type="evidence" value="ECO:0007669"/>
    <property type="project" value="TreeGrafter"/>
</dbReference>
<dbReference type="GO" id="GO:1904263">
    <property type="term" value="P:positive regulation of TORC1 signaling"/>
    <property type="evidence" value="ECO:0007669"/>
    <property type="project" value="TreeGrafter"/>
</dbReference>
<dbReference type="PANTHER" id="PTHR11259:SF2">
    <property type="entry name" value="GH16429P"/>
    <property type="match status" value="1"/>
</dbReference>
<dbReference type="GO" id="GO:0003924">
    <property type="term" value="F:GTPase activity"/>
    <property type="evidence" value="ECO:0007669"/>
    <property type="project" value="UniProtKB-UniRule"/>
</dbReference>
<name>A0A4T0FFI7_9BASI</name>
<protein>
    <recommendedName>
        <fullName evidence="4">GTP-binding protein</fullName>
    </recommendedName>
</protein>
<dbReference type="GO" id="GO:0005525">
    <property type="term" value="F:GTP binding"/>
    <property type="evidence" value="ECO:0007669"/>
    <property type="project" value="UniProtKB-UniRule"/>
</dbReference>
<dbReference type="InterPro" id="IPR027417">
    <property type="entry name" value="P-loop_NTPase"/>
</dbReference>
<evidence type="ECO:0000256" key="3">
    <source>
        <dbReference type="ARBA" id="ARBA00023134"/>
    </source>
</evidence>
<dbReference type="GO" id="GO:0009267">
    <property type="term" value="P:cellular response to starvation"/>
    <property type="evidence" value="ECO:0007669"/>
    <property type="project" value="TreeGrafter"/>
</dbReference>
<dbReference type="GO" id="GO:0005634">
    <property type="term" value="C:nucleus"/>
    <property type="evidence" value="ECO:0007669"/>
    <property type="project" value="TreeGrafter"/>
</dbReference>
<evidence type="ECO:0000256" key="4">
    <source>
        <dbReference type="RuleBase" id="RU367014"/>
    </source>
</evidence>
<dbReference type="EMBL" id="SPNW01000065">
    <property type="protein sequence ID" value="TIA87082.1"/>
    <property type="molecule type" value="Genomic_DNA"/>
</dbReference>
<evidence type="ECO:0000256" key="1">
    <source>
        <dbReference type="ARBA" id="ARBA00007756"/>
    </source>
</evidence>
<keyword evidence="6" id="KW-1185">Reference proteome</keyword>
<sequence length="357" mass="39871">MVPEFLSFSISLAVAVKKGEMQDEGIVRKKVLLAGLRRSGKTSIQRVVFTGMPAKDTLGLNCACTACTISHPRSSFVGLQLWDIPGHANLDLLGIDLSQLSTLVFVIDAQDDYTRAVTQLLQIIIRAYNANKHVNIEIFVHKVDGLSDEYKLDTLRDIKSRVLDGLSDEEVVQGASQGAVQPQLSYHLTSIYDHSILDAFSQVVQKLARQLPVIQNLLNVFCSNSGIAKAFIFEQNSRLYFATDSTIADASTFEVCVDALDTFDKFSRLYRWEGDTVEKLEGEGGEESSPAQPATASIRLANDLTIAKWQMHQNLILIALIRSDTYDRFKQSIDYNVTFVRDAIVDIVEMERRGMRR</sequence>
<dbReference type="OrthoDB" id="26136at2759"/>
<dbReference type="Pfam" id="PF04670">
    <property type="entry name" value="Gtr1_RagA"/>
    <property type="match status" value="1"/>
</dbReference>
<dbReference type="PANTHER" id="PTHR11259">
    <property type="entry name" value="RAS-RELATED GTP BINDING RAG/GTR YEAST"/>
    <property type="match status" value="1"/>
</dbReference>
<comment type="function">
    <text evidence="4">GTPase involved in activation of the TORC1 signaling pathway, which promotes growth and represses autophagy in nutrient-rich conditions.</text>
</comment>
<evidence type="ECO:0000313" key="6">
    <source>
        <dbReference type="Proteomes" id="UP000310189"/>
    </source>
</evidence>
<evidence type="ECO:0000256" key="2">
    <source>
        <dbReference type="ARBA" id="ARBA00022741"/>
    </source>
</evidence>
<dbReference type="SUPFAM" id="SSF52540">
    <property type="entry name" value="P-loop containing nucleoside triphosphate hydrolases"/>
    <property type="match status" value="1"/>
</dbReference>
<dbReference type="Gene3D" id="3.40.50.300">
    <property type="entry name" value="P-loop containing nucleotide triphosphate hydrolases"/>
    <property type="match status" value="1"/>
</dbReference>
<keyword evidence="3 4" id="KW-0342">GTP-binding</keyword>